<dbReference type="CDD" id="cd24012">
    <property type="entry name" value="ASKHA_NBD_KDGal-kinase"/>
    <property type="match status" value="1"/>
</dbReference>
<dbReference type="Gene3D" id="3.30.420.310">
    <property type="entry name" value="2-keto-3-deoxy-galactonokinase, C-terminal domain"/>
    <property type="match status" value="1"/>
</dbReference>
<evidence type="ECO:0000313" key="2">
    <source>
        <dbReference type="Proteomes" id="UP000019030"/>
    </source>
</evidence>
<proteinExistence type="predicted"/>
<dbReference type="Gene3D" id="3.30.420.300">
    <property type="entry name" value="2-keto-3-deoxy-galactonokinase, substrate binding domain"/>
    <property type="match status" value="1"/>
</dbReference>
<evidence type="ECO:0000313" key="1">
    <source>
        <dbReference type="EMBL" id="AHG22870.1"/>
    </source>
</evidence>
<reference evidence="1 2" key="2">
    <citation type="submission" date="2015-03" db="EMBL/GenBank/DDBJ databases">
        <authorList>
            <person name="Chan K.-G."/>
        </authorList>
    </citation>
    <scope>NUCLEOTIDE SEQUENCE [LARGE SCALE GENOMIC DNA]</scope>
    <source>
        <strain evidence="1 2">RB-25</strain>
    </source>
</reference>
<gene>
    <name evidence="1" type="ORF">Z042_16415</name>
</gene>
<dbReference type="HOGENOM" id="CLU_070778_0_0_6"/>
<dbReference type="InterPro" id="IPR007729">
    <property type="entry name" value="DGOK"/>
</dbReference>
<sequence>MFIVIDSGSSATRIYLLSFSGNDIIDKIVIDEGVNSTLTHGSNHVLRQAMAQGVKTLLARNEKKQQDIHFIIASGMITSNLGLHEVPHRVAPAGIEDLAQHTLSFAANELLALDIPVKLIPGIRNQTTPSWENLSGIDLMRGEETQAIGLLLGRQPKLPCIMIELGSTTKLIAIDQQGKITGSITSLSGQVYAAILKHTFLSSSITVTPEEEMEEKIDPKIIDAACHSVQVSGLLRTLLMTRFLQFSFPTTAPQRKLFLESAFAGDDITTFINAQHQGFDFHGDIFLIGNAQRCEIYHHVIQKQLKINNALQIISDEEQIDLLVITGASAIANTLRTLHR</sequence>
<dbReference type="KEGG" id="sfo:Z042_16415"/>
<dbReference type="OrthoDB" id="256574at2"/>
<dbReference type="STRING" id="1441930.Z042_16415"/>
<organism evidence="1 2">
    <name type="scientific">Chania multitudinisentens RB-25</name>
    <dbReference type="NCBI Taxonomy" id="1441930"/>
    <lineage>
        <taxon>Bacteria</taxon>
        <taxon>Pseudomonadati</taxon>
        <taxon>Pseudomonadota</taxon>
        <taxon>Gammaproteobacteria</taxon>
        <taxon>Enterobacterales</taxon>
        <taxon>Yersiniaceae</taxon>
        <taxon>Chania</taxon>
    </lineage>
</organism>
<keyword evidence="2" id="KW-1185">Reference proteome</keyword>
<dbReference type="AlphaFoldDB" id="W0LLI9"/>
<dbReference type="Proteomes" id="UP000019030">
    <property type="component" value="Chromosome"/>
</dbReference>
<name>W0LLI9_9GAMM</name>
<evidence type="ECO:0008006" key="3">
    <source>
        <dbReference type="Google" id="ProtNLM"/>
    </source>
</evidence>
<dbReference type="InterPro" id="IPR042257">
    <property type="entry name" value="DGOK_C"/>
</dbReference>
<dbReference type="RefSeq" id="WP_024912162.1">
    <property type="nucleotide sequence ID" value="NZ_CP007044.2"/>
</dbReference>
<accession>W0LLI9</accession>
<dbReference type="PATRIC" id="fig|1441930.4.peg.3234"/>
<dbReference type="GO" id="GO:0008671">
    <property type="term" value="F:2-dehydro-3-deoxygalactonokinase activity"/>
    <property type="evidence" value="ECO:0007669"/>
    <property type="project" value="InterPro"/>
</dbReference>
<dbReference type="InterPro" id="IPR042258">
    <property type="entry name" value="DGOK_N"/>
</dbReference>
<dbReference type="EMBL" id="CP007044">
    <property type="protein sequence ID" value="AHG22870.1"/>
    <property type="molecule type" value="Genomic_DNA"/>
</dbReference>
<dbReference type="eggNOG" id="COG3734">
    <property type="taxonomic scope" value="Bacteria"/>
</dbReference>
<protein>
    <recommendedName>
        <fullName evidence="3">2-dehydro-3-deoxygalactonokinase</fullName>
    </recommendedName>
</protein>
<dbReference type="GO" id="GO:0034194">
    <property type="term" value="P:D-galactonate catabolic process"/>
    <property type="evidence" value="ECO:0007669"/>
    <property type="project" value="InterPro"/>
</dbReference>
<dbReference type="Pfam" id="PF05035">
    <property type="entry name" value="DGOK"/>
    <property type="match status" value="1"/>
</dbReference>
<reference evidence="1 2" key="1">
    <citation type="submission" date="2014-01" db="EMBL/GenBank/DDBJ databases">
        <title>Isolation of Serratia multitudinisentens RB-25 from Ex-Landfill site.</title>
        <authorList>
            <person name="Robson E.H.J."/>
        </authorList>
    </citation>
    <scope>NUCLEOTIDE SEQUENCE [LARGE SCALE GENOMIC DNA]</scope>
    <source>
        <strain evidence="1 2">RB-25</strain>
    </source>
</reference>